<dbReference type="PaxDb" id="39947-A0A0P0XL31"/>
<feature type="region of interest" description="Disordered" evidence="1">
    <location>
        <begin position="223"/>
        <end position="244"/>
    </location>
</feature>
<dbReference type="Proteomes" id="UP000059680">
    <property type="component" value="Chromosome 9"/>
</dbReference>
<organism evidence="2 3">
    <name type="scientific">Oryza sativa subsp. japonica</name>
    <name type="common">Rice</name>
    <dbReference type="NCBI Taxonomy" id="39947"/>
    <lineage>
        <taxon>Eukaryota</taxon>
        <taxon>Viridiplantae</taxon>
        <taxon>Streptophyta</taxon>
        <taxon>Embryophyta</taxon>
        <taxon>Tracheophyta</taxon>
        <taxon>Spermatophyta</taxon>
        <taxon>Magnoliopsida</taxon>
        <taxon>Liliopsida</taxon>
        <taxon>Poales</taxon>
        <taxon>Poaceae</taxon>
        <taxon>BOP clade</taxon>
        <taxon>Oryzoideae</taxon>
        <taxon>Oryzeae</taxon>
        <taxon>Oryzinae</taxon>
        <taxon>Oryza</taxon>
        <taxon>Oryza sativa</taxon>
    </lineage>
</organism>
<reference evidence="2 3" key="3">
    <citation type="journal article" date="2013" name="Rice">
        <title>Improvement of the Oryza sativa Nipponbare reference genome using next generation sequence and optical map data.</title>
        <authorList>
            <person name="Kawahara Y."/>
            <person name="de la Bastide M."/>
            <person name="Hamilton J.P."/>
            <person name="Kanamori H."/>
            <person name="McCombie W.R."/>
            <person name="Ouyang S."/>
            <person name="Schwartz D.C."/>
            <person name="Tanaka T."/>
            <person name="Wu J."/>
            <person name="Zhou S."/>
            <person name="Childs K.L."/>
            <person name="Davidson R.M."/>
            <person name="Lin H."/>
            <person name="Quesada-Ocampo L."/>
            <person name="Vaillancourt B."/>
            <person name="Sakai H."/>
            <person name="Lee S.S."/>
            <person name="Kim J."/>
            <person name="Numa H."/>
            <person name="Itoh T."/>
            <person name="Buell C.R."/>
            <person name="Matsumoto T."/>
        </authorList>
    </citation>
    <scope>NUCLEOTIDE SEQUENCE [LARGE SCALE GENOMIC DNA]</scope>
    <source>
        <strain evidence="3">cv. Nipponbare</strain>
    </source>
</reference>
<feature type="compositionally biased region" description="Low complexity" evidence="1">
    <location>
        <begin position="73"/>
        <end position="82"/>
    </location>
</feature>
<dbReference type="EMBL" id="AP014965">
    <property type="protein sequence ID" value="BAT07343.1"/>
    <property type="molecule type" value="Genomic_DNA"/>
</dbReference>
<keyword evidence="3" id="KW-1185">Reference proteome</keyword>
<reference evidence="2 3" key="2">
    <citation type="journal article" date="2013" name="Plant Cell Physiol.">
        <title>Rice Annotation Project Database (RAP-DB): an integrative and interactive database for rice genomics.</title>
        <authorList>
            <person name="Sakai H."/>
            <person name="Lee S.S."/>
            <person name="Tanaka T."/>
            <person name="Numa H."/>
            <person name="Kim J."/>
            <person name="Kawahara Y."/>
            <person name="Wakimoto H."/>
            <person name="Yang C.C."/>
            <person name="Iwamoto M."/>
            <person name="Abe T."/>
            <person name="Yamada Y."/>
            <person name="Muto A."/>
            <person name="Inokuchi H."/>
            <person name="Ikemura T."/>
            <person name="Matsumoto T."/>
            <person name="Sasaki T."/>
            <person name="Itoh T."/>
        </authorList>
    </citation>
    <scope>NUCLEOTIDE SEQUENCE [LARGE SCALE GENOMIC DNA]</scope>
    <source>
        <strain evidence="3">cv. Nipponbare</strain>
    </source>
</reference>
<feature type="non-terminal residue" evidence="2">
    <location>
        <position position="1"/>
    </location>
</feature>
<feature type="region of interest" description="Disordered" evidence="1">
    <location>
        <begin position="50"/>
        <end position="107"/>
    </location>
</feature>
<gene>
    <name evidence="2" type="ordered locus">Os09g0302233</name>
    <name evidence="2" type="ORF">OSNPB_090302233</name>
</gene>
<feature type="compositionally biased region" description="Basic residues" evidence="1">
    <location>
        <begin position="224"/>
        <end position="235"/>
    </location>
</feature>
<sequence>ILKIPFKQQFIYFEFSGCDSALVPGRGGDLPGCSVHHVRPLAALRPHCRRLRPPALPPLPRPHRTSPSPTPSSPTSTLTTPPSTLPPQAPLPSAASSTASPAVGSARSPAPLRCSAAAFCRGARPPSTPPQPATASLLCRHAPPQRSPTACICACPSSFRHSPPSLPVGIELAPSLSLSAVTAELRSAAVVAPDHLPPRRRHLRLHRIPGDLVHPSRAAAFLRSGRRSRRRRRTGVSRGPPIRFPLPSPLSAAAPPCLWPPPATIGARARRLPSAVPAWPPSGAPRGCRVGPGCQPPAPLGAADAWDPRRRPVRARVRPVHRGPWGCHVGPTPVDPVRAPLPSADAINPF</sequence>
<dbReference type="Gramene" id="Os09t0302233-00">
    <property type="protein sequence ID" value="Os09t0302233-00"/>
    <property type="gene ID" value="Os09g0302233"/>
</dbReference>
<evidence type="ECO:0000313" key="2">
    <source>
        <dbReference type="EMBL" id="BAT07343.1"/>
    </source>
</evidence>
<reference evidence="3" key="1">
    <citation type="journal article" date="2005" name="Nature">
        <title>The map-based sequence of the rice genome.</title>
        <authorList>
            <consortium name="International rice genome sequencing project (IRGSP)"/>
            <person name="Matsumoto T."/>
            <person name="Wu J."/>
            <person name="Kanamori H."/>
            <person name="Katayose Y."/>
            <person name="Fujisawa M."/>
            <person name="Namiki N."/>
            <person name="Mizuno H."/>
            <person name="Yamamoto K."/>
            <person name="Antonio B.A."/>
            <person name="Baba T."/>
            <person name="Sakata K."/>
            <person name="Nagamura Y."/>
            <person name="Aoki H."/>
            <person name="Arikawa K."/>
            <person name="Arita K."/>
            <person name="Bito T."/>
            <person name="Chiden Y."/>
            <person name="Fujitsuka N."/>
            <person name="Fukunaka R."/>
            <person name="Hamada M."/>
            <person name="Harada C."/>
            <person name="Hayashi A."/>
            <person name="Hijishita S."/>
            <person name="Honda M."/>
            <person name="Hosokawa S."/>
            <person name="Ichikawa Y."/>
            <person name="Idonuma A."/>
            <person name="Iijima M."/>
            <person name="Ikeda M."/>
            <person name="Ikeno M."/>
            <person name="Ito K."/>
            <person name="Ito S."/>
            <person name="Ito T."/>
            <person name="Ito Y."/>
            <person name="Ito Y."/>
            <person name="Iwabuchi A."/>
            <person name="Kamiya K."/>
            <person name="Karasawa W."/>
            <person name="Kurita K."/>
            <person name="Katagiri S."/>
            <person name="Kikuta A."/>
            <person name="Kobayashi H."/>
            <person name="Kobayashi N."/>
            <person name="Machita K."/>
            <person name="Maehara T."/>
            <person name="Masukawa M."/>
            <person name="Mizubayashi T."/>
            <person name="Mukai Y."/>
            <person name="Nagasaki H."/>
            <person name="Nagata Y."/>
            <person name="Naito S."/>
            <person name="Nakashima M."/>
            <person name="Nakama Y."/>
            <person name="Nakamichi Y."/>
            <person name="Nakamura M."/>
            <person name="Meguro A."/>
            <person name="Negishi M."/>
            <person name="Ohta I."/>
            <person name="Ohta T."/>
            <person name="Okamoto M."/>
            <person name="Ono N."/>
            <person name="Saji S."/>
            <person name="Sakaguchi M."/>
            <person name="Sakai K."/>
            <person name="Shibata M."/>
            <person name="Shimokawa T."/>
            <person name="Song J."/>
            <person name="Takazaki Y."/>
            <person name="Terasawa K."/>
            <person name="Tsugane M."/>
            <person name="Tsuji K."/>
            <person name="Ueda S."/>
            <person name="Waki K."/>
            <person name="Yamagata H."/>
            <person name="Yamamoto M."/>
            <person name="Yamamoto S."/>
            <person name="Yamane H."/>
            <person name="Yoshiki S."/>
            <person name="Yoshihara R."/>
            <person name="Yukawa K."/>
            <person name="Zhong H."/>
            <person name="Yano M."/>
            <person name="Yuan Q."/>
            <person name="Ouyang S."/>
            <person name="Liu J."/>
            <person name="Jones K.M."/>
            <person name="Gansberger K."/>
            <person name="Moffat K."/>
            <person name="Hill J."/>
            <person name="Bera J."/>
            <person name="Fadrosh D."/>
            <person name="Jin S."/>
            <person name="Johri S."/>
            <person name="Kim M."/>
            <person name="Overton L."/>
            <person name="Reardon M."/>
            <person name="Tsitrin T."/>
            <person name="Vuong H."/>
            <person name="Weaver B."/>
            <person name="Ciecko A."/>
            <person name="Tallon L."/>
            <person name="Jackson J."/>
            <person name="Pai G."/>
            <person name="Aken S.V."/>
            <person name="Utterback T."/>
            <person name="Reidmuller S."/>
            <person name="Feldblyum T."/>
            <person name="Hsiao J."/>
            <person name="Zismann V."/>
            <person name="Iobst S."/>
            <person name="de Vazeille A.R."/>
            <person name="Buell C.R."/>
            <person name="Ying K."/>
            <person name="Li Y."/>
            <person name="Lu T."/>
            <person name="Huang Y."/>
            <person name="Zhao Q."/>
            <person name="Feng Q."/>
            <person name="Zhang L."/>
            <person name="Zhu J."/>
            <person name="Weng Q."/>
            <person name="Mu J."/>
            <person name="Lu Y."/>
            <person name="Fan D."/>
            <person name="Liu Y."/>
            <person name="Guan J."/>
            <person name="Zhang Y."/>
            <person name="Yu S."/>
            <person name="Liu X."/>
            <person name="Zhang Y."/>
            <person name="Hong G."/>
            <person name="Han B."/>
            <person name="Choisne N."/>
            <person name="Demange N."/>
            <person name="Orjeda G."/>
            <person name="Samain S."/>
            <person name="Cattolico L."/>
            <person name="Pelletier E."/>
            <person name="Couloux A."/>
            <person name="Segurens B."/>
            <person name="Wincker P."/>
            <person name="D'Hont A."/>
            <person name="Scarpelli C."/>
            <person name="Weissenbach J."/>
            <person name="Salanoubat M."/>
            <person name="Quetier F."/>
            <person name="Yu Y."/>
            <person name="Kim H.R."/>
            <person name="Rambo T."/>
            <person name="Currie J."/>
            <person name="Collura K."/>
            <person name="Luo M."/>
            <person name="Yang T."/>
            <person name="Ammiraju J.S.S."/>
            <person name="Engler F."/>
            <person name="Soderlund C."/>
            <person name="Wing R.A."/>
            <person name="Palmer L.E."/>
            <person name="de la Bastide M."/>
            <person name="Spiegel L."/>
            <person name="Nascimento L."/>
            <person name="Zutavern T."/>
            <person name="O'Shaughnessy A."/>
            <person name="Dike S."/>
            <person name="Dedhia N."/>
            <person name="Preston R."/>
            <person name="Balija V."/>
            <person name="McCombie W.R."/>
            <person name="Chow T."/>
            <person name="Chen H."/>
            <person name="Chung M."/>
            <person name="Chen C."/>
            <person name="Shaw J."/>
            <person name="Wu H."/>
            <person name="Hsiao K."/>
            <person name="Chao Y."/>
            <person name="Chu M."/>
            <person name="Cheng C."/>
            <person name="Hour A."/>
            <person name="Lee P."/>
            <person name="Lin S."/>
            <person name="Lin Y."/>
            <person name="Liou J."/>
            <person name="Liu S."/>
            <person name="Hsing Y."/>
            <person name="Raghuvanshi S."/>
            <person name="Mohanty A."/>
            <person name="Bharti A.K."/>
            <person name="Gaur A."/>
            <person name="Gupta V."/>
            <person name="Kumar D."/>
            <person name="Ravi V."/>
            <person name="Vij S."/>
            <person name="Kapur A."/>
            <person name="Khurana P."/>
            <person name="Khurana P."/>
            <person name="Khurana J.P."/>
            <person name="Tyagi A.K."/>
            <person name="Gaikwad K."/>
            <person name="Singh A."/>
            <person name="Dalal V."/>
            <person name="Srivastava S."/>
            <person name="Dixit A."/>
            <person name="Pal A.K."/>
            <person name="Ghazi I.A."/>
            <person name="Yadav M."/>
            <person name="Pandit A."/>
            <person name="Bhargava A."/>
            <person name="Sureshbabu K."/>
            <person name="Batra K."/>
            <person name="Sharma T.R."/>
            <person name="Mohapatra T."/>
            <person name="Singh N.K."/>
            <person name="Messing J."/>
            <person name="Nelson A.B."/>
            <person name="Fuks G."/>
            <person name="Kavchok S."/>
            <person name="Keizer G."/>
            <person name="Linton E."/>
            <person name="Llaca V."/>
            <person name="Song R."/>
            <person name="Tanyolac B."/>
            <person name="Young S."/>
            <person name="Ho-Il K."/>
            <person name="Hahn J.H."/>
            <person name="Sangsakoo G."/>
            <person name="Vanavichit A."/>
            <person name="de Mattos Luiz.A.T."/>
            <person name="Zimmer P.D."/>
            <person name="Malone G."/>
            <person name="Dellagostin O."/>
            <person name="de Oliveira A.C."/>
            <person name="Bevan M."/>
            <person name="Bancroft I."/>
            <person name="Minx P."/>
            <person name="Cordum H."/>
            <person name="Wilson R."/>
            <person name="Cheng Z."/>
            <person name="Jin W."/>
            <person name="Jiang J."/>
            <person name="Leong S.A."/>
            <person name="Iwama H."/>
            <person name="Gojobori T."/>
            <person name="Itoh T."/>
            <person name="Niimura Y."/>
            <person name="Fujii Y."/>
            <person name="Habara T."/>
            <person name="Sakai H."/>
            <person name="Sato Y."/>
            <person name="Wilson G."/>
            <person name="Kumar K."/>
            <person name="McCouch S."/>
            <person name="Juretic N."/>
            <person name="Hoen D."/>
            <person name="Wright S."/>
            <person name="Bruskiewich R."/>
            <person name="Bureau T."/>
            <person name="Miyao A."/>
            <person name="Hirochika H."/>
            <person name="Nishikawa T."/>
            <person name="Kadowaki K."/>
            <person name="Sugiura M."/>
            <person name="Burr B."/>
            <person name="Sasaki T."/>
        </authorList>
    </citation>
    <scope>NUCLEOTIDE SEQUENCE [LARGE SCALE GENOMIC DNA]</scope>
    <source>
        <strain evidence="3">cv. Nipponbare</strain>
    </source>
</reference>
<protein>
    <submittedName>
        <fullName evidence="2">Os09g0302233 protein</fullName>
    </submittedName>
</protein>
<name>A0A0P0XL31_ORYSJ</name>
<feature type="compositionally biased region" description="Low complexity" evidence="1">
    <location>
        <begin position="91"/>
        <end position="102"/>
    </location>
</feature>
<evidence type="ECO:0000313" key="3">
    <source>
        <dbReference type="Proteomes" id="UP000059680"/>
    </source>
</evidence>
<dbReference type="InParanoid" id="A0A0P0XL31"/>
<accession>A0A0P0XL31</accession>
<proteinExistence type="predicted"/>
<evidence type="ECO:0000256" key="1">
    <source>
        <dbReference type="SAM" id="MobiDB-lite"/>
    </source>
</evidence>
<dbReference type="AlphaFoldDB" id="A0A0P0XL31"/>